<feature type="compositionally biased region" description="Low complexity" evidence="1">
    <location>
        <begin position="273"/>
        <end position="285"/>
    </location>
</feature>
<feature type="compositionally biased region" description="Polar residues" evidence="1">
    <location>
        <begin position="49"/>
        <end position="60"/>
    </location>
</feature>
<dbReference type="Proteomes" id="UP001212997">
    <property type="component" value="Unassembled WGS sequence"/>
</dbReference>
<feature type="compositionally biased region" description="Low complexity" evidence="1">
    <location>
        <begin position="123"/>
        <end position="149"/>
    </location>
</feature>
<feature type="compositionally biased region" description="Acidic residues" evidence="1">
    <location>
        <begin position="428"/>
        <end position="446"/>
    </location>
</feature>
<feature type="compositionally biased region" description="Polar residues" evidence="1">
    <location>
        <begin position="652"/>
        <end position="665"/>
    </location>
</feature>
<name>A0AAD5YIS6_9APHY</name>
<feature type="compositionally biased region" description="Pro residues" evidence="1">
    <location>
        <begin position="352"/>
        <end position="363"/>
    </location>
</feature>
<feature type="compositionally biased region" description="Basic and acidic residues" evidence="1">
    <location>
        <begin position="210"/>
        <end position="236"/>
    </location>
</feature>
<feature type="compositionally biased region" description="Basic and acidic residues" evidence="1">
    <location>
        <begin position="471"/>
        <end position="602"/>
    </location>
</feature>
<reference evidence="2" key="1">
    <citation type="submission" date="2022-07" db="EMBL/GenBank/DDBJ databases">
        <title>Genome Sequence of Physisporinus lineatus.</title>
        <authorList>
            <person name="Buettner E."/>
        </authorList>
    </citation>
    <scope>NUCLEOTIDE SEQUENCE</scope>
    <source>
        <strain evidence="2">VT162</strain>
    </source>
</reference>
<keyword evidence="3" id="KW-1185">Reference proteome</keyword>
<comment type="caution">
    <text evidence="2">The sequence shown here is derived from an EMBL/GenBank/DDBJ whole genome shotgun (WGS) entry which is preliminary data.</text>
</comment>
<feature type="compositionally biased region" description="Polar residues" evidence="1">
    <location>
        <begin position="701"/>
        <end position="719"/>
    </location>
</feature>
<protein>
    <submittedName>
        <fullName evidence="2">Uncharacterized protein</fullName>
    </submittedName>
</protein>
<dbReference type="EMBL" id="JANAWD010000002">
    <property type="protein sequence ID" value="KAJ3492261.1"/>
    <property type="molecule type" value="Genomic_DNA"/>
</dbReference>
<feature type="region of interest" description="Disordered" evidence="1">
    <location>
        <begin position="1"/>
        <end position="24"/>
    </location>
</feature>
<feature type="compositionally biased region" description="Low complexity" evidence="1">
    <location>
        <begin position="8"/>
        <end position="21"/>
    </location>
</feature>
<feature type="compositionally biased region" description="Basic residues" evidence="1">
    <location>
        <begin position="181"/>
        <end position="195"/>
    </location>
</feature>
<dbReference type="AlphaFoldDB" id="A0AAD5YIS6"/>
<organism evidence="2 3">
    <name type="scientific">Meripilus lineatus</name>
    <dbReference type="NCBI Taxonomy" id="2056292"/>
    <lineage>
        <taxon>Eukaryota</taxon>
        <taxon>Fungi</taxon>
        <taxon>Dikarya</taxon>
        <taxon>Basidiomycota</taxon>
        <taxon>Agaricomycotina</taxon>
        <taxon>Agaricomycetes</taxon>
        <taxon>Polyporales</taxon>
        <taxon>Meripilaceae</taxon>
        <taxon>Meripilus</taxon>
    </lineage>
</organism>
<sequence>MLSRRRSTSPLPSPHTSSIPSYADPDPLAFAFGKPYSSVFSPDPAFENSARTQAVVSSAPPTRPRPQSCRFGTGEMPTLEERLSGGVPRKPSMDKKLKEGSSLYQSSCRSALRGDTSTAANGSATRRTSTMATASTSTNTTNAHGGTSSIEPDDEWKKSMRSSIQARLSLQVEMARQERHRKLIRLSRQHLHHSSHSSLFSNPSASTAASRERDDEKEKERERKKKEIEDEYEKSMKSIKVVSESMYKQELEKERVKRKRLTEKPSSEGIVVEPSTASPSTSSQPPKKEPSPVLTRRPSSGHGSEAGTNSADDLLAIVTTPYNYPPNPTQPVCRLPSSPPVVQDPPASLPGSYPPEPKYPPLPATQSPSRVRDPPPTPQSPVSDSLTFHSDDESDYEDPAGAGETSPNVAGTANGADEATDTKKDNDLGDDVDVDDFCGGDWEDVGFDVGGSLDRKVEEKVPSGSRVPSRKASDDKSSTAEDALKERASALDKREEEIKRREEEIKKREDELKRKEERLAKKEEAYKKKEESLKRRDEEFRSSERIFREIKSRKEDSFRRREEDLRAKEKINEEREARRATAREELFRRKEQEATSRRRAEDNPLVFADPPPTSSRIPVAESPSHKVPGDTGANVDSMVFDISRKRDHASRSNENGVGAGSSSPDHSYPGHYGRPYSTASDFARFGPPGGRSGDRSSGNPASMNDSQPNWNRWAVWQNS</sequence>
<feature type="region of interest" description="Disordered" evidence="1">
    <location>
        <begin position="181"/>
        <end position="719"/>
    </location>
</feature>
<feature type="compositionally biased region" description="Low complexity" evidence="1">
    <location>
        <begin position="196"/>
        <end position="206"/>
    </location>
</feature>
<accession>A0AAD5YIS6</accession>
<evidence type="ECO:0000313" key="2">
    <source>
        <dbReference type="EMBL" id="KAJ3492261.1"/>
    </source>
</evidence>
<evidence type="ECO:0000256" key="1">
    <source>
        <dbReference type="SAM" id="MobiDB-lite"/>
    </source>
</evidence>
<proteinExistence type="predicted"/>
<evidence type="ECO:0000313" key="3">
    <source>
        <dbReference type="Proteomes" id="UP001212997"/>
    </source>
</evidence>
<feature type="compositionally biased region" description="Polar residues" evidence="1">
    <location>
        <begin position="102"/>
        <end position="122"/>
    </location>
</feature>
<feature type="region of interest" description="Disordered" evidence="1">
    <location>
        <begin position="41"/>
        <end position="162"/>
    </location>
</feature>
<gene>
    <name evidence="2" type="ORF">NLI96_g150</name>
</gene>
<feature type="compositionally biased region" description="Polar residues" evidence="1">
    <location>
        <begin position="297"/>
        <end position="311"/>
    </location>
</feature>